<keyword evidence="2" id="KW-1185">Reference proteome</keyword>
<accession>E1ZIV0</accession>
<evidence type="ECO:0000313" key="2">
    <source>
        <dbReference type="Proteomes" id="UP000008141"/>
    </source>
</evidence>
<dbReference type="Proteomes" id="UP000008141">
    <property type="component" value="Unassembled WGS sequence"/>
</dbReference>
<dbReference type="EMBL" id="GL433848">
    <property type="protein sequence ID" value="EFN54398.1"/>
    <property type="molecule type" value="Genomic_DNA"/>
</dbReference>
<dbReference type="SUPFAM" id="SSF54427">
    <property type="entry name" value="NTF2-like"/>
    <property type="match status" value="1"/>
</dbReference>
<dbReference type="InterPro" id="IPR032710">
    <property type="entry name" value="NTF2-like_dom_sf"/>
</dbReference>
<organism evidence="2">
    <name type="scientific">Chlorella variabilis</name>
    <name type="common">Green alga</name>
    <dbReference type="NCBI Taxonomy" id="554065"/>
    <lineage>
        <taxon>Eukaryota</taxon>
        <taxon>Viridiplantae</taxon>
        <taxon>Chlorophyta</taxon>
        <taxon>core chlorophytes</taxon>
        <taxon>Trebouxiophyceae</taxon>
        <taxon>Chlorellales</taxon>
        <taxon>Chlorellaceae</taxon>
        <taxon>Chlorella clade</taxon>
        <taxon>Chlorella</taxon>
    </lineage>
</organism>
<dbReference type="GeneID" id="17353860"/>
<name>E1ZIV0_CHLVA</name>
<evidence type="ECO:0008006" key="3">
    <source>
        <dbReference type="Google" id="ProtNLM"/>
    </source>
</evidence>
<evidence type="ECO:0000313" key="1">
    <source>
        <dbReference type="EMBL" id="EFN54398.1"/>
    </source>
</evidence>
<protein>
    <recommendedName>
        <fullName evidence="3">SnoaL-like domain-containing protein</fullName>
    </recommendedName>
</protein>
<proteinExistence type="predicted"/>
<dbReference type="OrthoDB" id="26679at2759"/>
<dbReference type="Gene3D" id="3.10.450.50">
    <property type="match status" value="1"/>
</dbReference>
<dbReference type="AlphaFoldDB" id="E1ZIV0"/>
<dbReference type="eggNOG" id="ENOG502S5N1">
    <property type="taxonomic scope" value="Eukaryota"/>
</dbReference>
<dbReference type="Pfam" id="PF20392">
    <property type="entry name" value="DUF6687"/>
    <property type="match status" value="1"/>
</dbReference>
<sequence>MDSTAAAAAAAVRAFYDFLNAKDAEGLYGLLAENIEWDCNEIATSAQKAGVPWLQTASGKQALIEMSAKGAAVELDTSKFQFCLKQVFVLQQVVVDGDAAFSVSETTIACRRTAVAAVQFGFDAAGKISKFRHWVDTASIAAVMLKLNWSRLAWSRSRPPAAARYVPWEVAKDAKNDSVLVVDCTHTGLPTMTHHKGHRNPPGGCSDCSTGLVLDALAATGSLGAMVAPWLVKPAVSVNHFDADAVLSLWAYCHQDTALEHSALLRHAARIGDLREAGLGSSPEALAARSWDGVTSEEQVHHALKLCCWINTIERTRFSPPYVDKDADAKHVYFLERLAAALTTEGIAELRQISECCYMQEWEEDYSSVLAGWQLMEDMRPNSVHRHDNLGMVVLRPARPLNYYSLFSFAIGADTVVTVLPGNRYEVESR</sequence>
<dbReference type="InterPro" id="IPR046509">
    <property type="entry name" value="DUF6687"/>
</dbReference>
<gene>
    <name evidence="1" type="ORF">CHLNCDRAFT_53225</name>
</gene>
<dbReference type="RefSeq" id="XP_005846500.1">
    <property type="nucleotide sequence ID" value="XM_005846438.1"/>
</dbReference>
<dbReference type="InParanoid" id="E1ZIV0"/>
<reference evidence="1 2" key="1">
    <citation type="journal article" date="2010" name="Plant Cell">
        <title>The Chlorella variabilis NC64A genome reveals adaptation to photosymbiosis, coevolution with viruses, and cryptic sex.</title>
        <authorList>
            <person name="Blanc G."/>
            <person name="Duncan G."/>
            <person name="Agarkova I."/>
            <person name="Borodovsky M."/>
            <person name="Gurnon J."/>
            <person name="Kuo A."/>
            <person name="Lindquist E."/>
            <person name="Lucas S."/>
            <person name="Pangilinan J."/>
            <person name="Polle J."/>
            <person name="Salamov A."/>
            <person name="Terry A."/>
            <person name="Yamada T."/>
            <person name="Dunigan D.D."/>
            <person name="Grigoriev I.V."/>
            <person name="Claverie J.M."/>
            <person name="Van Etten J.L."/>
        </authorList>
    </citation>
    <scope>NUCLEOTIDE SEQUENCE [LARGE SCALE GENOMIC DNA]</scope>
    <source>
        <strain evidence="1 2">NC64A</strain>
    </source>
</reference>
<dbReference type="KEGG" id="cvr:CHLNCDRAFT_53225"/>